<reference evidence="2 3" key="1">
    <citation type="submission" date="2017-10" db="EMBL/GenBank/DDBJ databases">
        <title>Extensive intraspecific genome diversity in a model arbuscular mycorrhizal fungus.</title>
        <authorList>
            <person name="Chen E.C.H."/>
            <person name="Morin E."/>
            <person name="Baudet D."/>
            <person name="Noel J."/>
            <person name="Ndikumana S."/>
            <person name="Charron P."/>
            <person name="St-Onge C."/>
            <person name="Giorgi J."/>
            <person name="Grigoriev I.V."/>
            <person name="Roux C."/>
            <person name="Martin F.M."/>
            <person name="Corradi N."/>
        </authorList>
    </citation>
    <scope>NUCLEOTIDE SEQUENCE [LARGE SCALE GENOMIC DNA]</scope>
    <source>
        <strain evidence="2 3">A1</strain>
    </source>
</reference>
<evidence type="ECO:0000313" key="2">
    <source>
        <dbReference type="EMBL" id="PKC75171.1"/>
    </source>
</evidence>
<sequence length="115" mass="12873">MDIRCVTILACDRVFRSNDVLWPDNSDRPLYVANVTSNTTGEVLLKEFETGVSEYEPCKLVYNGKDIRPTDTLGKLGIKKGDLVKVIWSVWENSLTIHPSLVGEAKEATRSSMLI</sequence>
<dbReference type="Pfam" id="PF11976">
    <property type="entry name" value="Rad60-SLD"/>
    <property type="match status" value="1"/>
</dbReference>
<gene>
    <name evidence="2" type="ORF">RhiirA1_387517</name>
</gene>
<dbReference type="EMBL" id="LLXH01000029">
    <property type="protein sequence ID" value="PKC75171.1"/>
    <property type="molecule type" value="Genomic_DNA"/>
</dbReference>
<accession>A0A2N0SHZ3</accession>
<organism evidence="2 3">
    <name type="scientific">Rhizophagus irregularis</name>
    <dbReference type="NCBI Taxonomy" id="588596"/>
    <lineage>
        <taxon>Eukaryota</taxon>
        <taxon>Fungi</taxon>
        <taxon>Fungi incertae sedis</taxon>
        <taxon>Mucoromycota</taxon>
        <taxon>Glomeromycotina</taxon>
        <taxon>Glomeromycetes</taxon>
        <taxon>Glomerales</taxon>
        <taxon>Glomeraceae</taxon>
        <taxon>Rhizophagus</taxon>
    </lineage>
</organism>
<protein>
    <recommendedName>
        <fullName evidence="1">Rad60/SUMO-like domain-containing protein</fullName>
    </recommendedName>
</protein>
<comment type="caution">
    <text evidence="2">The sequence shown here is derived from an EMBL/GenBank/DDBJ whole genome shotgun (WGS) entry which is preliminary data.</text>
</comment>
<dbReference type="VEuPathDB" id="FungiDB:RhiirA1_387517"/>
<dbReference type="VEuPathDB" id="FungiDB:RhiirFUN_005625"/>
<dbReference type="InterPro" id="IPR022617">
    <property type="entry name" value="Rad60/SUMO-like_dom"/>
</dbReference>
<dbReference type="AlphaFoldDB" id="A0A2N0SHZ3"/>
<evidence type="ECO:0000259" key="1">
    <source>
        <dbReference type="Pfam" id="PF11976"/>
    </source>
</evidence>
<feature type="domain" description="Rad60/SUMO-like" evidence="1">
    <location>
        <begin position="34"/>
        <end position="87"/>
    </location>
</feature>
<dbReference type="InterPro" id="IPR029071">
    <property type="entry name" value="Ubiquitin-like_domsf"/>
</dbReference>
<evidence type="ECO:0000313" key="3">
    <source>
        <dbReference type="Proteomes" id="UP000232688"/>
    </source>
</evidence>
<reference evidence="2 3" key="2">
    <citation type="submission" date="2017-10" db="EMBL/GenBank/DDBJ databases">
        <title>Genome analyses suggest a sexual origin of heterokaryosis in a supposedly ancient asexual fungus.</title>
        <authorList>
            <person name="Corradi N."/>
            <person name="Sedzielewska K."/>
            <person name="Noel J."/>
            <person name="Charron P."/>
            <person name="Farinelli L."/>
            <person name="Marton T."/>
            <person name="Kruger M."/>
            <person name="Pelin A."/>
            <person name="Brachmann A."/>
            <person name="Corradi N."/>
        </authorList>
    </citation>
    <scope>NUCLEOTIDE SEQUENCE [LARGE SCALE GENOMIC DNA]</scope>
    <source>
        <strain evidence="2 3">A1</strain>
    </source>
</reference>
<dbReference type="Proteomes" id="UP000232688">
    <property type="component" value="Unassembled WGS sequence"/>
</dbReference>
<dbReference type="SUPFAM" id="SSF54236">
    <property type="entry name" value="Ubiquitin-like"/>
    <property type="match status" value="1"/>
</dbReference>
<proteinExistence type="predicted"/>
<name>A0A2N0SHZ3_9GLOM</name>